<dbReference type="AlphaFoldDB" id="A0A2N0P8Z2"/>
<dbReference type="Proteomes" id="UP000232722">
    <property type="component" value="Unassembled WGS sequence"/>
</dbReference>
<protein>
    <recommendedName>
        <fullName evidence="3">Reverse transcriptase domain-containing protein</fullName>
    </recommendedName>
</protein>
<dbReference type="VEuPathDB" id="FungiDB:RhiirA1_446167"/>
<comment type="caution">
    <text evidence="1">The sequence shown here is derived from an EMBL/GenBank/DDBJ whole genome shotgun (WGS) entry which is preliminary data.</text>
</comment>
<dbReference type="VEuPathDB" id="FungiDB:RhiirFUN_023753"/>
<evidence type="ECO:0000313" key="2">
    <source>
        <dbReference type="Proteomes" id="UP000232722"/>
    </source>
</evidence>
<gene>
    <name evidence="1" type="ORF">RhiirA5_423998</name>
</gene>
<reference evidence="1 2" key="1">
    <citation type="submission" date="2016-04" db="EMBL/GenBank/DDBJ databases">
        <title>Genome analyses suggest a sexual origin of heterokaryosis in a supposedly ancient asexual fungus.</title>
        <authorList>
            <person name="Ropars J."/>
            <person name="Sedzielewska K."/>
            <person name="Noel J."/>
            <person name="Charron P."/>
            <person name="Farinelli L."/>
            <person name="Marton T."/>
            <person name="Kruger M."/>
            <person name="Pelin A."/>
            <person name="Brachmann A."/>
            <person name="Corradi N."/>
        </authorList>
    </citation>
    <scope>NUCLEOTIDE SEQUENCE [LARGE SCALE GENOMIC DNA]</scope>
    <source>
        <strain evidence="1 2">A5</strain>
    </source>
</reference>
<reference evidence="1 2" key="2">
    <citation type="submission" date="2017-09" db="EMBL/GenBank/DDBJ databases">
        <title>Extensive intraspecific genome diversity in a model arbuscular mycorrhizal fungus.</title>
        <authorList>
            <person name="Chen E.C."/>
            <person name="Morin E."/>
            <person name="Beaudet D."/>
            <person name="Noel J."/>
            <person name="Ndikumana S."/>
            <person name="Charron P."/>
            <person name="St-Onge C."/>
            <person name="Giorgi J."/>
            <person name="Grigoriev I.V."/>
            <person name="Roux C."/>
            <person name="Martin F.M."/>
            <person name="Corradi N."/>
        </authorList>
    </citation>
    <scope>NUCLEOTIDE SEQUENCE [LARGE SCALE GENOMIC DNA]</scope>
    <source>
        <strain evidence="1 2">A5</strain>
    </source>
</reference>
<name>A0A2N0P8Z2_9GLOM</name>
<sequence>MKLSEKVWSSILWRIFYNALLSKLNKLKEETGYNIYEEKIIDKDKDKKEILKISINATAFMDDTTMITKKETAIWEFFQLNEKQIIAVWNIVIIPRIEYQLAAIVLKKSECNKLMTRLNMIIKKRASLARSTSNFVIYEKDILGAKHIYDLQMEMLYALKTLNNENIKLCNHEINNNKGNHRIKEGKIDLIDLIEKKYTLTSARLMKAKDVMLLEDILLEVDGITLLKWKHLCKEKGVNTKGKVPKWFSDLERNEDKKRSQSKNHKRIGIYLELAGDQYDMNNSPYLKACEGCSRNISKKKGSKECLIYIDNEISRKIERCKEEEFIKPYETLNNIIKKNTRHNQKQIKVNEKGKRIYFYNIIWKIKELDLEEDSKEEIMFLAKHKCKQRE</sequence>
<accession>A0A2N0P8Z2</accession>
<evidence type="ECO:0000313" key="1">
    <source>
        <dbReference type="EMBL" id="PKC03282.1"/>
    </source>
</evidence>
<dbReference type="VEuPathDB" id="FungiDB:FUN_011699"/>
<evidence type="ECO:0008006" key="3">
    <source>
        <dbReference type="Google" id="ProtNLM"/>
    </source>
</evidence>
<organism evidence="1 2">
    <name type="scientific">Rhizophagus irregularis</name>
    <dbReference type="NCBI Taxonomy" id="588596"/>
    <lineage>
        <taxon>Eukaryota</taxon>
        <taxon>Fungi</taxon>
        <taxon>Fungi incertae sedis</taxon>
        <taxon>Mucoromycota</taxon>
        <taxon>Glomeromycotina</taxon>
        <taxon>Glomeromycetes</taxon>
        <taxon>Glomerales</taxon>
        <taxon>Glomeraceae</taxon>
        <taxon>Rhizophagus</taxon>
    </lineage>
</organism>
<proteinExistence type="predicted"/>
<dbReference type="EMBL" id="LLXJ01001213">
    <property type="protein sequence ID" value="PKC03282.1"/>
    <property type="molecule type" value="Genomic_DNA"/>
</dbReference>